<accession>A0A183DXH8</accession>
<organism evidence="6">
    <name type="scientific">Gongylonema pulchrum</name>
    <dbReference type="NCBI Taxonomy" id="637853"/>
    <lineage>
        <taxon>Eukaryota</taxon>
        <taxon>Metazoa</taxon>
        <taxon>Ecdysozoa</taxon>
        <taxon>Nematoda</taxon>
        <taxon>Chromadorea</taxon>
        <taxon>Rhabditida</taxon>
        <taxon>Spirurina</taxon>
        <taxon>Spiruromorpha</taxon>
        <taxon>Spiruroidea</taxon>
        <taxon>Gongylonematidae</taxon>
        <taxon>Gongylonema</taxon>
    </lineage>
</organism>
<evidence type="ECO:0000256" key="3">
    <source>
        <dbReference type="ARBA" id="ARBA00023065"/>
    </source>
</evidence>
<name>A0A183DXH8_9BILA</name>
<evidence type="ECO:0000313" key="4">
    <source>
        <dbReference type="EMBL" id="VDN22271.1"/>
    </source>
</evidence>
<sequence length="230" mass="26565">MGLSDNDVQKQLRHMIAFIEQEAIEKAEEIDAKAEEEFNIEKGRLVHEQRNKILEYYDKKEKQVELQRKIQSSNMLNQGRLKCLKKQMTAKAFAVIFQAREDHLNKVLDEARANLSRISSDSGRYPSILKGLILQALFQMLEKQVSLRCRKKDEQLVQQLLPECVDELEQEWGERTEVKIDRTDYLPAESAGGIELTAKDGKIKVSSTLESRLELIASQVSVVLWFWSSK</sequence>
<dbReference type="SUPFAM" id="SSF160527">
    <property type="entry name" value="V-type ATPase subunit E-like"/>
    <property type="match status" value="1"/>
</dbReference>
<keyword evidence="5" id="KW-1185">Reference proteome</keyword>
<keyword evidence="2" id="KW-0813">Transport</keyword>
<comment type="similarity">
    <text evidence="1">Belongs to the V-ATPase E subunit family.</text>
</comment>
<dbReference type="WBParaSite" id="GPUH_0001343401-mRNA-1">
    <property type="protein sequence ID" value="GPUH_0001343401-mRNA-1"/>
    <property type="gene ID" value="GPUH_0001343401"/>
</dbReference>
<dbReference type="PANTHER" id="PTHR45715">
    <property type="entry name" value="ATPASE H+-TRANSPORTING V1 SUBUNIT E1A-RELATED"/>
    <property type="match status" value="1"/>
</dbReference>
<keyword evidence="3" id="KW-0406">Ion transport</keyword>
<dbReference type="EMBL" id="UYRT01080207">
    <property type="protein sequence ID" value="VDN22271.1"/>
    <property type="molecule type" value="Genomic_DNA"/>
</dbReference>
<dbReference type="HAMAP" id="MF_00311">
    <property type="entry name" value="ATP_synth_E_arch"/>
    <property type="match status" value="1"/>
</dbReference>
<dbReference type="InterPro" id="IPR002842">
    <property type="entry name" value="ATPase_V1_Esu"/>
</dbReference>
<dbReference type="InterPro" id="IPR038495">
    <property type="entry name" value="ATPase_E_C"/>
</dbReference>
<evidence type="ECO:0000313" key="5">
    <source>
        <dbReference type="Proteomes" id="UP000271098"/>
    </source>
</evidence>
<dbReference type="Proteomes" id="UP000271098">
    <property type="component" value="Unassembled WGS sequence"/>
</dbReference>
<dbReference type="GO" id="GO:0046961">
    <property type="term" value="F:proton-transporting ATPase activity, rotational mechanism"/>
    <property type="evidence" value="ECO:0007669"/>
    <property type="project" value="InterPro"/>
</dbReference>
<reference evidence="4 5" key="2">
    <citation type="submission" date="2018-11" db="EMBL/GenBank/DDBJ databases">
        <authorList>
            <consortium name="Pathogen Informatics"/>
        </authorList>
    </citation>
    <scope>NUCLEOTIDE SEQUENCE [LARGE SCALE GENOMIC DNA]</scope>
</reference>
<proteinExistence type="inferred from homology"/>
<dbReference type="GO" id="GO:0033178">
    <property type="term" value="C:proton-transporting two-sector ATPase complex, catalytic domain"/>
    <property type="evidence" value="ECO:0007669"/>
    <property type="project" value="InterPro"/>
</dbReference>
<protein>
    <submittedName>
        <fullName evidence="6">V-type proton ATPase subunit E</fullName>
    </submittedName>
</protein>
<evidence type="ECO:0000256" key="1">
    <source>
        <dbReference type="ARBA" id="ARBA00005901"/>
    </source>
</evidence>
<dbReference type="Gene3D" id="6.10.250.1620">
    <property type="match status" value="1"/>
</dbReference>
<dbReference type="Pfam" id="PF01991">
    <property type="entry name" value="vATP-synt_E"/>
    <property type="match status" value="1"/>
</dbReference>
<reference evidence="6" key="1">
    <citation type="submission" date="2016-06" db="UniProtKB">
        <authorList>
            <consortium name="WormBaseParasite"/>
        </authorList>
    </citation>
    <scope>IDENTIFICATION</scope>
</reference>
<dbReference type="AlphaFoldDB" id="A0A183DXH8"/>
<gene>
    <name evidence="4" type="ORF">GPUH_LOCUS13419</name>
</gene>
<dbReference type="Gene3D" id="3.30.2320.30">
    <property type="entry name" value="ATP synthase, E subunit, C-terminal"/>
    <property type="match status" value="1"/>
</dbReference>
<evidence type="ECO:0000313" key="6">
    <source>
        <dbReference type="WBParaSite" id="GPUH_0001343401-mRNA-1"/>
    </source>
</evidence>
<evidence type="ECO:0000256" key="2">
    <source>
        <dbReference type="ARBA" id="ARBA00022448"/>
    </source>
</evidence>
<dbReference type="OrthoDB" id="10263003at2759"/>